<dbReference type="InterPro" id="IPR029016">
    <property type="entry name" value="GAF-like_dom_sf"/>
</dbReference>
<proteinExistence type="predicted"/>
<dbReference type="PROSITE" id="PS50921">
    <property type="entry name" value="ANTAR"/>
    <property type="match status" value="1"/>
</dbReference>
<dbReference type="InterPro" id="IPR003018">
    <property type="entry name" value="GAF"/>
</dbReference>
<dbReference type="Pfam" id="PF13185">
    <property type="entry name" value="GAF_2"/>
    <property type="match status" value="1"/>
</dbReference>
<dbReference type="SUPFAM" id="SSF52172">
    <property type="entry name" value="CheY-like"/>
    <property type="match status" value="1"/>
</dbReference>
<dbReference type="SUPFAM" id="SSF55781">
    <property type="entry name" value="GAF domain-like"/>
    <property type="match status" value="1"/>
</dbReference>
<reference evidence="6 7" key="1">
    <citation type="submission" date="2016-10" db="EMBL/GenBank/DDBJ databases">
        <authorList>
            <person name="de Groot N.N."/>
        </authorList>
    </citation>
    <scope>NUCLEOTIDE SEQUENCE [LARGE SCALE GENOMIC DNA]</scope>
    <source>
        <strain evidence="6 7">MON 2.2</strain>
    </source>
</reference>
<keyword evidence="3" id="KW-0805">Transcription regulation</keyword>
<dbReference type="GO" id="GO:0016301">
    <property type="term" value="F:kinase activity"/>
    <property type="evidence" value="ECO:0007669"/>
    <property type="project" value="UniProtKB-KW"/>
</dbReference>
<dbReference type="SMART" id="SM00065">
    <property type="entry name" value="GAF"/>
    <property type="match status" value="1"/>
</dbReference>
<name>A0A1G7BY91_9ACTN</name>
<dbReference type="Gene3D" id="1.10.10.10">
    <property type="entry name" value="Winged helix-like DNA-binding domain superfamily/Winged helix DNA-binding domain"/>
    <property type="match status" value="1"/>
</dbReference>
<keyword evidence="1" id="KW-0808">Transferase</keyword>
<dbReference type="InterPro" id="IPR036388">
    <property type="entry name" value="WH-like_DNA-bd_sf"/>
</dbReference>
<evidence type="ECO:0000313" key="7">
    <source>
        <dbReference type="Proteomes" id="UP000198546"/>
    </source>
</evidence>
<dbReference type="Pfam" id="PF03861">
    <property type="entry name" value="ANTAR"/>
    <property type="match status" value="1"/>
</dbReference>
<dbReference type="InterPro" id="IPR012074">
    <property type="entry name" value="GAF_ANTAR"/>
</dbReference>
<feature type="domain" description="ANTAR" evidence="5">
    <location>
        <begin position="173"/>
        <end position="234"/>
    </location>
</feature>
<dbReference type="AlphaFoldDB" id="A0A1G7BY91"/>
<evidence type="ECO:0000256" key="4">
    <source>
        <dbReference type="ARBA" id="ARBA00023163"/>
    </source>
</evidence>
<dbReference type="PIRSF" id="PIRSF036625">
    <property type="entry name" value="GAF_ANTAR"/>
    <property type="match status" value="1"/>
</dbReference>
<dbReference type="Proteomes" id="UP000198546">
    <property type="component" value="Chromosome i"/>
</dbReference>
<dbReference type="SMART" id="SM01012">
    <property type="entry name" value="ANTAR"/>
    <property type="match status" value="1"/>
</dbReference>
<organism evidence="6 7">
    <name type="scientific">Auraticoccus monumenti</name>
    <dbReference type="NCBI Taxonomy" id="675864"/>
    <lineage>
        <taxon>Bacteria</taxon>
        <taxon>Bacillati</taxon>
        <taxon>Actinomycetota</taxon>
        <taxon>Actinomycetes</taxon>
        <taxon>Propionibacteriales</taxon>
        <taxon>Propionibacteriaceae</taxon>
        <taxon>Auraticoccus</taxon>
    </lineage>
</organism>
<gene>
    <name evidence="6" type="ORF">SAMN04489747_3089</name>
</gene>
<dbReference type="RefSeq" id="WP_197679068.1">
    <property type="nucleotide sequence ID" value="NZ_LT629688.1"/>
</dbReference>
<dbReference type="InterPro" id="IPR005561">
    <property type="entry name" value="ANTAR"/>
</dbReference>
<dbReference type="EMBL" id="LT629688">
    <property type="protein sequence ID" value="SDE31376.1"/>
    <property type="molecule type" value="Genomic_DNA"/>
</dbReference>
<evidence type="ECO:0000256" key="1">
    <source>
        <dbReference type="ARBA" id="ARBA00022679"/>
    </source>
</evidence>
<accession>A0A1G7BY91</accession>
<evidence type="ECO:0000256" key="3">
    <source>
        <dbReference type="ARBA" id="ARBA00023015"/>
    </source>
</evidence>
<sequence>MSRGPVNQQPSGRQGGEDLLARQLGEMARQLQGERDTGAMLDELVVAAVSLIPGADEGSISVVRGRRDITSSSASGDLPRRVDEVQSAVREGPCLDAAYEQQTVRVPDMRTESRWPRFAARAAELGAASMLSFQLYVVGDTLGALNLYGRRPGAFDDDSEHVGLIFASHAAIAFADAQKLDQLSQGLASRDLIGQAKGILMERYGVDAAQAFSVLTRVSQAENRKLHAVATELVTRRRLPGQV</sequence>
<dbReference type="Gene3D" id="3.30.450.40">
    <property type="match status" value="1"/>
</dbReference>
<keyword evidence="7" id="KW-1185">Reference proteome</keyword>
<keyword evidence="2" id="KW-0418">Kinase</keyword>
<evidence type="ECO:0000256" key="2">
    <source>
        <dbReference type="ARBA" id="ARBA00022777"/>
    </source>
</evidence>
<keyword evidence="4" id="KW-0804">Transcription</keyword>
<evidence type="ECO:0000259" key="5">
    <source>
        <dbReference type="PROSITE" id="PS50921"/>
    </source>
</evidence>
<evidence type="ECO:0000313" key="6">
    <source>
        <dbReference type="EMBL" id="SDE31376.1"/>
    </source>
</evidence>
<dbReference type="InterPro" id="IPR011006">
    <property type="entry name" value="CheY-like_superfamily"/>
</dbReference>
<dbReference type="STRING" id="675864.SAMN04489747_3089"/>
<protein>
    <submittedName>
        <fullName evidence="6">GAF domain-containing protein</fullName>
    </submittedName>
</protein>
<dbReference type="GO" id="GO:0003723">
    <property type="term" value="F:RNA binding"/>
    <property type="evidence" value="ECO:0007669"/>
    <property type="project" value="InterPro"/>
</dbReference>